<sequence length="473" mass="52514">MSTFLCKKGTCVADSEGEDDFFSSEAVLFKNGLIFVDTHISQEKMHCEKTDTMSSIVALESSDNPIISYETSILILEESKKDMENKGHSFLKEKNLENDNSKDSSFLSNSNCNSNVNIQRDLPPIMNADGSDDEIQLLPLLKQSNIGVFETTGDGSAIDCREEATPCQNMQVFQLSQQEKSEIKLLSLAACIDTNPLQMNGCKSESNGNGSVFPNDIEFTAGLKDDVFRKKGKKMKRSKTTKDDLKKGGKVKRYSSLGSYHDYMNIVGNTSPIQQEFGNGFSETAFSKDALKLNRCLSSKDSDQHPLYSYGNDYCSVNHNALLDGSFSRIVPNDSETHEFNALQLTNYQENSQLNVDGSLKTPESCKQDSEVLKMKACFSVSRTVEIVEKVLDNVDVNTLQLENGENIVLESKSQQLTPPMETLNTIDIPLTPAATPSALKESVRKSTMTKPYYRVGLSKKAKIESLHSYLKK</sequence>
<dbReference type="Proteomes" id="UP000010422">
    <property type="component" value="Unassembled WGS sequence"/>
</dbReference>
<accession>L0PCH7</accession>
<protein>
    <submittedName>
        <fullName evidence="1">Uncharacterized protein</fullName>
    </submittedName>
</protein>
<dbReference type="VEuPathDB" id="FungiDB:PNEJI1_003448"/>
<comment type="caution">
    <text evidence="1">The sequence shown here is derived from an EMBL/GenBank/DDBJ whole genome shotgun (WGS) entry which is preliminary data.</text>
</comment>
<gene>
    <name evidence="1" type="ORF">PNEJI1_003448</name>
</gene>
<dbReference type="AlphaFoldDB" id="L0PCH7"/>
<evidence type="ECO:0000313" key="2">
    <source>
        <dbReference type="Proteomes" id="UP000010422"/>
    </source>
</evidence>
<dbReference type="EMBL" id="CAKM01000223">
    <property type="protein sequence ID" value="CCJ29902.1"/>
    <property type="molecule type" value="Genomic_DNA"/>
</dbReference>
<organism evidence="2">
    <name type="scientific">Pneumocystis jirovecii</name>
    <name type="common">Human pneumocystis pneumonia agent</name>
    <dbReference type="NCBI Taxonomy" id="42068"/>
    <lineage>
        <taxon>Eukaryota</taxon>
        <taxon>Fungi</taxon>
        <taxon>Dikarya</taxon>
        <taxon>Ascomycota</taxon>
        <taxon>Taphrinomycotina</taxon>
        <taxon>Pneumocystomycetes</taxon>
        <taxon>Pneumocystaceae</taxon>
        <taxon>Pneumocystis</taxon>
    </lineage>
</organism>
<proteinExistence type="predicted"/>
<name>L0PCH7_PNEJI</name>
<reference evidence="1 2" key="1">
    <citation type="journal article" date="2012" name="MBio">
        <title>De novo assembly of the Pneumocystis jirovecii genome from a single bronchoalveolar lavage fluid specimen from a patient.</title>
        <authorList>
            <person name="Cisse O.H."/>
            <person name="Pagni M."/>
            <person name="Hauser P.M."/>
        </authorList>
    </citation>
    <scope>NUCLEOTIDE SEQUENCE [LARGE SCALE GENOMIC DNA]</scope>
    <source>
        <strain evidence="1 2">SE8</strain>
    </source>
</reference>
<dbReference type="InParanoid" id="L0PCH7"/>
<evidence type="ECO:0000313" key="1">
    <source>
        <dbReference type="EMBL" id="CCJ29902.1"/>
    </source>
</evidence>